<evidence type="ECO:0000256" key="2">
    <source>
        <dbReference type="SAM" id="Phobius"/>
    </source>
</evidence>
<feature type="transmembrane region" description="Helical" evidence="2">
    <location>
        <begin position="116"/>
        <end position="137"/>
    </location>
</feature>
<dbReference type="NCBIfam" id="NF041480">
    <property type="entry name" value="flag_mot_ctl_ZomB"/>
    <property type="match status" value="1"/>
</dbReference>
<keyword evidence="2" id="KW-0472">Membrane</keyword>
<feature type="transmembrane region" description="Helical" evidence="2">
    <location>
        <begin position="257"/>
        <end position="277"/>
    </location>
</feature>
<keyword evidence="5" id="KW-1185">Reference proteome</keyword>
<sequence>MPSAEKGRPSAEKGRPSADPGVRTAQPRVFGRTINPATISLWISAVVVGVIFGYGAWQRRWIADDGLIVLRTVRNLLAGNGPVFNKGERVEANTSTLWTYLIWFWSWVTDAQTEYVVLWIALVLSIAAVPLAMYGTGRLYRIGRGQGPMNPGWMLLLPLGALVYIALPPARDFATSGLETSLCICWAALLWCQLIAWSQRSPDPAAWGRKQVATTLLLGFTAGLSPLIRPELTLVGGLALLLVFCSPMSWKMRIAFAGVAAVLPVGYQIFRMGYYALLVPNTAVAKDASGSKFDQGLTYLGNMFSPYFLILPLVIAVIAAGLTWYLRRSAVDTSAERPVDLVKHEDDAPVSWRTRAGSISRRLQSPAAVVTLIFVCGFLESFYWVRQGGDFMHARVLLVPLFLLMLPVMVIPVALPAGFGLRRSDTDGSRSVRPQVVGWAGTVVMAGLWITTVVWAISTSHVAGMKNGTEIGRGGIVDERRYYIQNIGVEHPITAEDYLSYPRIRAMVASINKHQDTGGVLLPSPNYDEWYFDPLPVPPPPGVDKQITVFYLNLGMTSMNASLDVRVIDQMGLAYPIAAHSDRLPDGRIGHDKDLDAEWVVAESGAYPRYPVLPPFVSADGVRQAQVALTCKPTEDLIASYSAPWTFARFKHNLRQAAGFTSYRINRVPEYELERCKLPIPAPVYPN</sequence>
<feature type="domain" description="Terminal beta-(1-&gt;2)-arabinofuranosyltransferase C-terminal" evidence="3">
    <location>
        <begin position="544"/>
        <end position="657"/>
    </location>
</feature>
<feature type="transmembrane region" description="Helical" evidence="2">
    <location>
        <begin position="397"/>
        <end position="415"/>
    </location>
</feature>
<dbReference type="InterPro" id="IPR048243">
    <property type="entry name" value="AftB-like"/>
</dbReference>
<protein>
    <recommendedName>
        <fullName evidence="3">Terminal beta-(1-&gt;2)-arabinofuranosyltransferase C-terminal domain-containing protein</fullName>
    </recommendedName>
</protein>
<comment type="caution">
    <text evidence="4">The sequence shown here is derived from an EMBL/GenBank/DDBJ whole genome shotgun (WGS) entry which is preliminary data.</text>
</comment>
<feature type="transmembrane region" description="Helical" evidence="2">
    <location>
        <begin position="173"/>
        <end position="192"/>
    </location>
</feature>
<gene>
    <name evidence="4" type="ORF">O4213_05125</name>
</gene>
<dbReference type="Proteomes" id="UP001067235">
    <property type="component" value="Unassembled WGS sequence"/>
</dbReference>
<reference evidence="4" key="1">
    <citation type="submission" date="2022-12" db="EMBL/GenBank/DDBJ databases">
        <authorList>
            <person name="Krivoruchko A.V."/>
            <person name="Elkin A."/>
        </authorList>
    </citation>
    <scope>NUCLEOTIDE SEQUENCE</scope>
    <source>
        <strain evidence="4">IEGM 1388</strain>
    </source>
</reference>
<feature type="transmembrane region" description="Helical" evidence="2">
    <location>
        <begin position="149"/>
        <end position="167"/>
    </location>
</feature>
<keyword evidence="2" id="KW-0812">Transmembrane</keyword>
<feature type="transmembrane region" description="Helical" evidence="2">
    <location>
        <begin position="307"/>
        <end position="326"/>
    </location>
</feature>
<name>A0ABT4MQS0_GORRU</name>
<keyword evidence="2" id="KW-1133">Transmembrane helix</keyword>
<dbReference type="RefSeq" id="WP_301569888.1">
    <property type="nucleotide sequence ID" value="NZ_JAPWIE010000002.1"/>
</dbReference>
<feature type="transmembrane region" description="Helical" evidence="2">
    <location>
        <begin position="37"/>
        <end position="57"/>
    </location>
</feature>
<evidence type="ECO:0000256" key="1">
    <source>
        <dbReference type="SAM" id="MobiDB-lite"/>
    </source>
</evidence>
<feature type="compositionally biased region" description="Basic and acidic residues" evidence="1">
    <location>
        <begin position="1"/>
        <end position="16"/>
    </location>
</feature>
<evidence type="ECO:0000313" key="4">
    <source>
        <dbReference type="EMBL" id="MCZ4549351.1"/>
    </source>
</evidence>
<dbReference type="EMBL" id="JAPWIE010000002">
    <property type="protein sequence ID" value="MCZ4549351.1"/>
    <property type="molecule type" value="Genomic_DNA"/>
</dbReference>
<proteinExistence type="predicted"/>
<evidence type="ECO:0000259" key="3">
    <source>
        <dbReference type="Pfam" id="PF26371"/>
    </source>
</evidence>
<dbReference type="InterPro" id="IPR058983">
    <property type="entry name" value="AftB_C"/>
</dbReference>
<accession>A0ABT4MQS0</accession>
<evidence type="ECO:0000313" key="5">
    <source>
        <dbReference type="Proteomes" id="UP001067235"/>
    </source>
</evidence>
<feature type="transmembrane region" description="Helical" evidence="2">
    <location>
        <begin position="363"/>
        <end position="385"/>
    </location>
</feature>
<feature type="transmembrane region" description="Helical" evidence="2">
    <location>
        <begin position="234"/>
        <end position="250"/>
    </location>
</feature>
<feature type="region of interest" description="Disordered" evidence="1">
    <location>
        <begin position="1"/>
        <end position="24"/>
    </location>
</feature>
<dbReference type="Pfam" id="PF26371">
    <property type="entry name" value="AftB_C"/>
    <property type="match status" value="1"/>
</dbReference>
<feature type="transmembrane region" description="Helical" evidence="2">
    <location>
        <begin position="436"/>
        <end position="457"/>
    </location>
</feature>
<organism evidence="4 5">
    <name type="scientific">Gordonia rubripertincta</name>
    <name type="common">Rhodococcus corallinus</name>
    <dbReference type="NCBI Taxonomy" id="36822"/>
    <lineage>
        <taxon>Bacteria</taxon>
        <taxon>Bacillati</taxon>
        <taxon>Actinomycetota</taxon>
        <taxon>Actinomycetes</taxon>
        <taxon>Mycobacteriales</taxon>
        <taxon>Gordoniaceae</taxon>
        <taxon>Gordonia</taxon>
    </lineage>
</organism>